<protein>
    <submittedName>
        <fullName evidence="2">Uncharacterized protein</fullName>
    </submittedName>
</protein>
<evidence type="ECO:0000313" key="3">
    <source>
        <dbReference type="Proteomes" id="UP000016160"/>
    </source>
</evidence>
<dbReference type="InterPro" id="IPR042301">
    <property type="entry name" value="GH115_sf"/>
</dbReference>
<dbReference type="PATRIC" id="fig|1347342.6.peg.2143"/>
<dbReference type="PANTHER" id="PTHR37842">
    <property type="match status" value="1"/>
</dbReference>
<dbReference type="AlphaFoldDB" id="T2KN23"/>
<dbReference type="PANTHER" id="PTHR37842:SF2">
    <property type="entry name" value="GYLCOSYL HYDROLASE 115 C-TERMINAL DOMAIN-CONTAINING PROTEIN"/>
    <property type="match status" value="1"/>
</dbReference>
<dbReference type="EMBL" id="HG315671">
    <property type="protein sequence ID" value="CDF79848.1"/>
    <property type="molecule type" value="Genomic_DNA"/>
</dbReference>
<dbReference type="InterPro" id="IPR031924">
    <property type="entry name" value="GH115"/>
</dbReference>
<dbReference type="Proteomes" id="UP000016160">
    <property type="component" value="Chromosome"/>
</dbReference>
<dbReference type="HOGENOM" id="CLU_403724_0_0_10"/>
<name>T2KN23_FORAG</name>
<evidence type="ECO:0000313" key="2">
    <source>
        <dbReference type="EMBL" id="CDF79848.1"/>
    </source>
</evidence>
<gene>
    <name evidence="2" type="ORF">BN863_21360</name>
</gene>
<dbReference type="GO" id="GO:0005975">
    <property type="term" value="P:carbohydrate metabolic process"/>
    <property type="evidence" value="ECO:0007669"/>
    <property type="project" value="UniProtKB-ARBA"/>
</dbReference>
<organism evidence="2 3">
    <name type="scientific">Formosa agariphila (strain DSM 15362 / KCTC 12365 / LMG 23005 / KMM 3901 / M-2Alg 35-1)</name>
    <dbReference type="NCBI Taxonomy" id="1347342"/>
    <lineage>
        <taxon>Bacteria</taxon>
        <taxon>Pseudomonadati</taxon>
        <taxon>Bacteroidota</taxon>
        <taxon>Flavobacteriia</taxon>
        <taxon>Flavobacteriales</taxon>
        <taxon>Flavobacteriaceae</taxon>
        <taxon>Formosa</taxon>
    </lineage>
</organism>
<dbReference type="Pfam" id="PF15979">
    <property type="entry name" value="Glyco_hydro_115"/>
    <property type="match status" value="1"/>
</dbReference>
<keyword evidence="1" id="KW-0378">Hydrolase</keyword>
<dbReference type="eggNOG" id="ENOG502Z7KK">
    <property type="taxonomic scope" value="Bacteria"/>
</dbReference>
<accession>T2KN23</accession>
<dbReference type="Gene3D" id="3.20.20.520">
    <property type="entry name" value="Glycosyl hydrolase family 115"/>
    <property type="match status" value="1"/>
</dbReference>
<keyword evidence="3" id="KW-1185">Reference proteome</keyword>
<dbReference type="InterPro" id="IPR029018">
    <property type="entry name" value="Hex-like_dom2"/>
</dbReference>
<dbReference type="Gene3D" id="3.30.379.10">
    <property type="entry name" value="Chitobiase/beta-hexosaminidase domain 2-like"/>
    <property type="match status" value="1"/>
</dbReference>
<reference evidence="2 3" key="1">
    <citation type="journal article" date="2013" name="Appl. Environ. Microbiol.">
        <title>The genome of the alga-associated marine flavobacterium Formosa agariphila KMM 3901T reveals a broad potential for degradation of algal polysaccharides.</title>
        <authorList>
            <person name="Mann A.J."/>
            <person name="Hahnke R.L."/>
            <person name="Huang S."/>
            <person name="Werner J."/>
            <person name="Xing P."/>
            <person name="Barbeyron T."/>
            <person name="Huettel B."/>
            <person name="Stueber K."/>
            <person name="Reinhardt R."/>
            <person name="Harder J."/>
            <person name="Gloeckner F.O."/>
            <person name="Amann R.I."/>
            <person name="Teeling H."/>
        </authorList>
    </citation>
    <scope>NUCLEOTIDE SEQUENCE [LARGE SCALE GENOMIC DNA]</scope>
    <source>
        <strain evidence="3">DSM 15362 / KCTC 12365 / LMG 23005 / KMM 3901</strain>
    </source>
</reference>
<evidence type="ECO:0000256" key="1">
    <source>
        <dbReference type="ARBA" id="ARBA00022801"/>
    </source>
</evidence>
<dbReference type="STRING" id="1347342.BN863_21360"/>
<dbReference type="GO" id="GO:0016787">
    <property type="term" value="F:hydrolase activity"/>
    <property type="evidence" value="ECO:0007669"/>
    <property type="project" value="UniProtKB-KW"/>
</dbReference>
<proteinExistence type="predicted"/>
<sequence>MGSNYRGTAFATYALCERLGIDPLYIWSGYKPEKHENLTMKAVDISVNEPTFKYRGMYHDDKDLIPRPIDSIGYIAEDPIVAAINKESHIQKLEPGYPEQCGEVGMEWWERFFETALRLRMNQVAPYVREPRSFEVNKMASDWGLFFSSHHYDMLLSNPWGYERFGLAKERGVEGPYNWNTNKEGMIKFWEAGVIENKSLECIWPVGLRGTDDVGMLFPEGTPINEKGKILSDIIETQVALTKEHLPKNADPIFHFTLYHEVQEYYEANQMQIPEDVILVWSDDGDGKMRALPKNIKNNKHGVYYHLAFHGVSEKQTVHTVKPSLIEEQFRKIVKSGATEYMMLNISEQREFVMGTRFIADICWDAKTAFEKPDAANRFVNWWSNEYFGKDAAADAVKTYNNYYDILHSYDQIFQGALALDYALYWQKFRMYGDLFVRNHYNKDWLNTMTKRVAKYDNVFKIANRAMENMDEQEAQFFFENAMYGMLIDYRGSQAALAMNKALYSCWNCRPEEREYAREAMRYLLKLQEETKRMERPPFENWYMDTFMRGRYCLTSVNYTYLRLKEWMNQLGIDYTQTEN</sequence>